<dbReference type="InterPro" id="IPR024344">
    <property type="entry name" value="MDMPI_metal-binding"/>
</dbReference>
<organism evidence="2 3">
    <name type="scientific">Streptomyces sporangiiformans</name>
    <dbReference type="NCBI Taxonomy" id="2315329"/>
    <lineage>
        <taxon>Bacteria</taxon>
        <taxon>Bacillati</taxon>
        <taxon>Actinomycetota</taxon>
        <taxon>Actinomycetes</taxon>
        <taxon>Kitasatosporales</taxon>
        <taxon>Streptomycetaceae</taxon>
        <taxon>Streptomyces</taxon>
    </lineage>
</organism>
<accession>A0A505DKI9</accession>
<dbReference type="SUPFAM" id="SSF109854">
    <property type="entry name" value="DinB/YfiT-like putative metalloenzymes"/>
    <property type="match status" value="1"/>
</dbReference>
<keyword evidence="2" id="KW-0413">Isomerase</keyword>
<feature type="domain" description="Mycothiol-dependent maleylpyruvate isomerase metal-binding" evidence="1">
    <location>
        <begin position="10"/>
        <end position="158"/>
    </location>
</feature>
<dbReference type="GO" id="GO:0016853">
    <property type="term" value="F:isomerase activity"/>
    <property type="evidence" value="ECO:0007669"/>
    <property type="project" value="UniProtKB-KW"/>
</dbReference>
<keyword evidence="2" id="KW-0670">Pyruvate</keyword>
<name>A0A505DKI9_9ACTN</name>
<dbReference type="InterPro" id="IPR017517">
    <property type="entry name" value="Maleyloyr_isom"/>
</dbReference>
<dbReference type="InterPro" id="IPR034660">
    <property type="entry name" value="DinB/YfiT-like"/>
</dbReference>
<dbReference type="NCBIfam" id="TIGR03083">
    <property type="entry name" value="maleylpyruvate isomerase family mycothiol-dependent enzyme"/>
    <property type="match status" value="1"/>
</dbReference>
<dbReference type="OrthoDB" id="3677409at2"/>
<dbReference type="Gene3D" id="1.20.120.450">
    <property type="entry name" value="dinb family like domain"/>
    <property type="match status" value="1"/>
</dbReference>
<dbReference type="EMBL" id="VCHX02000102">
    <property type="protein sequence ID" value="TPQ22018.1"/>
    <property type="molecule type" value="Genomic_DNA"/>
</dbReference>
<dbReference type="GO" id="GO:0046872">
    <property type="term" value="F:metal ion binding"/>
    <property type="evidence" value="ECO:0007669"/>
    <property type="project" value="InterPro"/>
</dbReference>
<evidence type="ECO:0000313" key="2">
    <source>
        <dbReference type="EMBL" id="TPQ22018.1"/>
    </source>
</evidence>
<keyword evidence="3" id="KW-1185">Reference proteome</keyword>
<dbReference type="Proteomes" id="UP000317378">
    <property type="component" value="Unassembled WGS sequence"/>
</dbReference>
<reference evidence="2 3" key="1">
    <citation type="submission" date="2019-06" db="EMBL/GenBank/DDBJ databases">
        <title>Streptomyces sporangiiformans sp. nov., a novel actinomycete isolated from soil in Mount Song.</title>
        <authorList>
            <person name="Han L."/>
        </authorList>
    </citation>
    <scope>NUCLEOTIDE SEQUENCE [LARGE SCALE GENOMIC DNA]</scope>
    <source>
        <strain evidence="2 3">NEAU-SSA 1</strain>
    </source>
</reference>
<evidence type="ECO:0000259" key="1">
    <source>
        <dbReference type="Pfam" id="PF11716"/>
    </source>
</evidence>
<evidence type="ECO:0000313" key="3">
    <source>
        <dbReference type="Proteomes" id="UP000317378"/>
    </source>
</evidence>
<dbReference type="RefSeq" id="WP_119100409.1">
    <property type="nucleotide sequence ID" value="NZ_QXMJ01000102.1"/>
</dbReference>
<gene>
    <name evidence="2" type="ORF">FGD71_012060</name>
</gene>
<dbReference type="Pfam" id="PF11716">
    <property type="entry name" value="MDMPI_N"/>
    <property type="match status" value="1"/>
</dbReference>
<comment type="caution">
    <text evidence="2">The sequence shown here is derived from an EMBL/GenBank/DDBJ whole genome shotgun (WGS) entry which is preliminary data.</text>
</comment>
<dbReference type="AlphaFoldDB" id="A0A505DKI9"/>
<protein>
    <submittedName>
        <fullName evidence="2">Maleylpyruvate isomerase family protein</fullName>
    </submittedName>
</protein>
<proteinExistence type="predicted"/>
<sequence length="227" mass="25024">MDQGRVVEAFRLEAGQLARAMTRVSAAEWRLPTRCSPWTVSDLLAHVRVVIAWLPGMLAAPAPTRAEVSAVEYYRPDDRFAPDTNAARIVLAQDHAAEQLSGAALADDFNATWQQVDRLCRAEPEGRVVRTRHGDPMFLSEFLLTRVVEVAVHGLDLADALGREPWLTSQAADLVQGLLLGPDGAAALEKLGWGRLRFLRKATGREPITREEALDVSRLGIRWLTLG</sequence>